<dbReference type="CDD" id="cd18808">
    <property type="entry name" value="SF1_C_Upf1"/>
    <property type="match status" value="1"/>
</dbReference>
<dbReference type="PANTHER" id="PTHR43788:SF16">
    <property type="entry name" value="HELICASE WITH ZINC FINGER 2"/>
    <property type="match status" value="1"/>
</dbReference>
<keyword evidence="8" id="KW-1185">Reference proteome</keyword>
<evidence type="ECO:0000256" key="5">
    <source>
        <dbReference type="ARBA" id="ARBA00022840"/>
    </source>
</evidence>
<dbReference type="InterPro" id="IPR041679">
    <property type="entry name" value="DNA2/NAM7-like_C"/>
</dbReference>
<sequence length="980" mass="112219">MQPEQREESLLEFNRNALSRFYLEVPTESEQYYRKVDTDVQKELRMYTHKDAIQFAAESLNWRWNDRRPLRRDASKVETSTCQKGIRAYYRVLGKNQSQYVLIACHINVHAFHRKDLRFVEVNDRTIVQGLENSSVIGKLYPGDVVAVTKLSLKSRRGVPWSLNSPSVLHRDLECKWEVENMTILTRKKVYKVNFMLLENGTAIVEGFAEAMNVSEETIREPLEQNKIYIGNAFVPEKIRINFTEDFHRRNESQLIALTSNLHSYPNSLGTIYTYQYSAHQTRLFEIGINAFNREDREIFHTRSNEADEVVETCVRMGAAAARTVSSGRYDGRSFPMKNIRREDLILHFSIPNPKVQPTEGRWNTNNRIFLDGNGVKTEAIIESVVLSSNESSLLIAARLPKDTVLTTDFRQNTWIVNQCPSSEILKLERGFFKRLHRQSNGRRVIETLYGGPPIINRDINDDDIFFFPCENPILLNKYQSSYVSMILASEPLVLGNSPFGCGKSMTIVTAAIEVHKKNCRYNKHGKQRKQLLISQTNHASVSLIEIAAKVTGENIKFLRYVNESNWKVLADSSRSRLDMPTLQKEIFVAWATGSSEEMRNFSALRHGLKTTIVRKVTRDYLSPLLLAGEAKRIYENMSEELRDSEPSQRALREAFFYIYQPDVIVITADSLPTLLASDVLGYVGNVQIDEASQLPEHTLIYLLKEFSNAGFGLVGDIKQLPPHCETELTGLLKDYGIGNTMERASRDALFPQAVLRYVYRCHPVTTQLLSELFYNGRLMSEIEENERNEFMRKRPDIWPNRKYPILVLNHEGLGYRIGTSVANHTEMQHVFEIVRILTQEVNGYRLKHSDIGVISFYRAQSSFLTEAFRGTGVKCGTIDAFQGTEREVMIVCCTNEKPSDFMKLGNRVNVAMSRARQATLIIGNVDKLRVATYWSTIIRHAETNNSVINEISSFSRLSMGSFQSARSDLSLDYFSDAEL</sequence>
<protein>
    <submittedName>
        <fullName evidence="9">AAA_12 domain-containing protein</fullName>
    </submittedName>
</protein>
<dbReference type="WBParaSite" id="Csp11.Scaffold629.g13022.t1">
    <property type="protein sequence ID" value="Csp11.Scaffold629.g13022.t1"/>
    <property type="gene ID" value="Csp11.Scaffold629.g13022"/>
</dbReference>
<dbReference type="InterPro" id="IPR027417">
    <property type="entry name" value="P-loop_NTPase"/>
</dbReference>
<dbReference type="STRING" id="1561998.A0A1I7TYC9"/>
<comment type="similarity">
    <text evidence="1">Belongs to the DNA2/NAM7 helicase family.</text>
</comment>
<dbReference type="eggNOG" id="KOG1801">
    <property type="taxonomic scope" value="Eukaryota"/>
</dbReference>
<dbReference type="AlphaFoldDB" id="A0A1I7TYC9"/>
<dbReference type="SUPFAM" id="SSF52540">
    <property type="entry name" value="P-loop containing nucleoside triphosphate hydrolases"/>
    <property type="match status" value="1"/>
</dbReference>
<evidence type="ECO:0000256" key="1">
    <source>
        <dbReference type="ARBA" id="ARBA00007913"/>
    </source>
</evidence>
<dbReference type="InterPro" id="IPR047187">
    <property type="entry name" value="SF1_C_Upf1"/>
</dbReference>
<dbReference type="InterPro" id="IPR041677">
    <property type="entry name" value="DNA2/NAM7_AAA_11"/>
</dbReference>
<dbReference type="GO" id="GO:0043139">
    <property type="term" value="F:5'-3' DNA helicase activity"/>
    <property type="evidence" value="ECO:0007669"/>
    <property type="project" value="TreeGrafter"/>
</dbReference>
<keyword evidence="4" id="KW-0347">Helicase</keyword>
<dbReference type="PANTHER" id="PTHR43788">
    <property type="entry name" value="DNA2/NAM7 HELICASE FAMILY MEMBER"/>
    <property type="match status" value="1"/>
</dbReference>
<keyword evidence="2" id="KW-0547">Nucleotide-binding</keyword>
<dbReference type="Gene3D" id="3.40.50.300">
    <property type="entry name" value="P-loop containing nucleotide triphosphate hydrolases"/>
    <property type="match status" value="2"/>
</dbReference>
<evidence type="ECO:0000259" key="6">
    <source>
        <dbReference type="Pfam" id="PF13086"/>
    </source>
</evidence>
<dbReference type="Proteomes" id="UP000095282">
    <property type="component" value="Unplaced"/>
</dbReference>
<dbReference type="GO" id="GO:0016787">
    <property type="term" value="F:hydrolase activity"/>
    <property type="evidence" value="ECO:0007669"/>
    <property type="project" value="UniProtKB-KW"/>
</dbReference>
<evidence type="ECO:0000313" key="8">
    <source>
        <dbReference type="Proteomes" id="UP000095282"/>
    </source>
</evidence>
<dbReference type="Pfam" id="PF13087">
    <property type="entry name" value="AAA_12"/>
    <property type="match status" value="1"/>
</dbReference>
<feature type="domain" description="DNA2/NAM7 helicase-like C-terminal" evidence="7">
    <location>
        <begin position="742"/>
        <end position="926"/>
    </location>
</feature>
<evidence type="ECO:0000256" key="4">
    <source>
        <dbReference type="ARBA" id="ARBA00022806"/>
    </source>
</evidence>
<evidence type="ECO:0000259" key="7">
    <source>
        <dbReference type="Pfam" id="PF13087"/>
    </source>
</evidence>
<evidence type="ECO:0000256" key="3">
    <source>
        <dbReference type="ARBA" id="ARBA00022801"/>
    </source>
</evidence>
<proteinExistence type="inferred from homology"/>
<feature type="domain" description="DNA2/NAM7 helicase helicase" evidence="6">
    <location>
        <begin position="476"/>
        <end position="725"/>
    </location>
</feature>
<evidence type="ECO:0000313" key="9">
    <source>
        <dbReference type="WBParaSite" id="Csp11.Scaffold629.g13022.t1"/>
    </source>
</evidence>
<organism evidence="8 9">
    <name type="scientific">Caenorhabditis tropicalis</name>
    <dbReference type="NCBI Taxonomy" id="1561998"/>
    <lineage>
        <taxon>Eukaryota</taxon>
        <taxon>Metazoa</taxon>
        <taxon>Ecdysozoa</taxon>
        <taxon>Nematoda</taxon>
        <taxon>Chromadorea</taxon>
        <taxon>Rhabditida</taxon>
        <taxon>Rhabditina</taxon>
        <taxon>Rhabditomorpha</taxon>
        <taxon>Rhabditoidea</taxon>
        <taxon>Rhabditidae</taxon>
        <taxon>Peloderinae</taxon>
        <taxon>Caenorhabditis</taxon>
    </lineage>
</organism>
<keyword evidence="3" id="KW-0378">Hydrolase</keyword>
<name>A0A1I7TYC9_9PELO</name>
<accession>A0A1I7TYC9</accession>
<keyword evidence="5" id="KW-0067">ATP-binding</keyword>
<evidence type="ECO:0000256" key="2">
    <source>
        <dbReference type="ARBA" id="ARBA00022741"/>
    </source>
</evidence>
<dbReference type="Pfam" id="PF13086">
    <property type="entry name" value="AAA_11"/>
    <property type="match status" value="1"/>
</dbReference>
<dbReference type="InterPro" id="IPR050534">
    <property type="entry name" value="Coronavir_polyprotein_1ab"/>
</dbReference>
<reference evidence="9" key="1">
    <citation type="submission" date="2016-11" db="UniProtKB">
        <authorList>
            <consortium name="WormBaseParasite"/>
        </authorList>
    </citation>
    <scope>IDENTIFICATION</scope>
</reference>
<dbReference type="GO" id="GO:0005524">
    <property type="term" value="F:ATP binding"/>
    <property type="evidence" value="ECO:0007669"/>
    <property type="project" value="UniProtKB-KW"/>
</dbReference>